<dbReference type="Gene3D" id="3.80.10.10">
    <property type="entry name" value="Ribonuclease Inhibitor"/>
    <property type="match status" value="1"/>
</dbReference>
<dbReference type="Pfam" id="PF00560">
    <property type="entry name" value="LRR_1"/>
    <property type="match status" value="1"/>
</dbReference>
<dbReference type="Gene3D" id="1.10.510.10">
    <property type="entry name" value="Transferase(Phosphotransferase) domain 1"/>
    <property type="match status" value="1"/>
</dbReference>
<dbReference type="EMBL" id="WHWC01000019">
    <property type="protein sequence ID" value="KAG8364133.1"/>
    <property type="molecule type" value="Genomic_DNA"/>
</dbReference>
<evidence type="ECO:0000256" key="2">
    <source>
        <dbReference type="ARBA" id="ARBA00022614"/>
    </source>
</evidence>
<feature type="binding site" evidence="7">
    <location>
        <position position="351"/>
    </location>
    <ligand>
        <name>ATP</name>
        <dbReference type="ChEBI" id="CHEBI:30616"/>
    </ligand>
</feature>
<organism evidence="11 12">
    <name type="scientific">Buddleja alternifolia</name>
    <dbReference type="NCBI Taxonomy" id="168488"/>
    <lineage>
        <taxon>Eukaryota</taxon>
        <taxon>Viridiplantae</taxon>
        <taxon>Streptophyta</taxon>
        <taxon>Embryophyta</taxon>
        <taxon>Tracheophyta</taxon>
        <taxon>Spermatophyta</taxon>
        <taxon>Magnoliopsida</taxon>
        <taxon>eudicotyledons</taxon>
        <taxon>Gunneridae</taxon>
        <taxon>Pentapetalae</taxon>
        <taxon>asterids</taxon>
        <taxon>lamiids</taxon>
        <taxon>Lamiales</taxon>
        <taxon>Scrophulariaceae</taxon>
        <taxon>Buddlejeae</taxon>
        <taxon>Buddleja</taxon>
    </lineage>
</organism>
<dbReference type="Pfam" id="PF07714">
    <property type="entry name" value="PK_Tyr_Ser-Thr"/>
    <property type="match status" value="1"/>
</dbReference>
<dbReference type="Proteomes" id="UP000826271">
    <property type="component" value="Unassembled WGS sequence"/>
</dbReference>
<evidence type="ECO:0000259" key="10">
    <source>
        <dbReference type="PROSITE" id="PS50011"/>
    </source>
</evidence>
<keyword evidence="9" id="KW-0732">Signal</keyword>
<dbReference type="InterPro" id="IPR032675">
    <property type="entry name" value="LRR_dom_sf"/>
</dbReference>
<dbReference type="PANTHER" id="PTHR48007">
    <property type="entry name" value="LEUCINE-RICH REPEAT RECEPTOR-LIKE PROTEIN KINASE PXC1"/>
    <property type="match status" value="1"/>
</dbReference>
<dbReference type="InterPro" id="IPR001611">
    <property type="entry name" value="Leu-rich_rpt"/>
</dbReference>
<feature type="signal peptide" evidence="9">
    <location>
        <begin position="1"/>
        <end position="24"/>
    </location>
</feature>
<evidence type="ECO:0000256" key="5">
    <source>
        <dbReference type="ARBA" id="ARBA00022989"/>
    </source>
</evidence>
<name>A0AAV6WAR1_9LAMI</name>
<reference evidence="11" key="1">
    <citation type="submission" date="2019-10" db="EMBL/GenBank/DDBJ databases">
        <authorList>
            <person name="Zhang R."/>
            <person name="Pan Y."/>
            <person name="Wang J."/>
            <person name="Ma R."/>
            <person name="Yu S."/>
        </authorList>
    </citation>
    <scope>NUCLEOTIDE SEQUENCE</scope>
    <source>
        <strain evidence="11">LA-IB0</strain>
        <tissue evidence="11">Leaf</tissue>
    </source>
</reference>
<dbReference type="GO" id="GO:0016020">
    <property type="term" value="C:membrane"/>
    <property type="evidence" value="ECO:0007669"/>
    <property type="project" value="UniProtKB-SubCell"/>
</dbReference>
<dbReference type="PANTHER" id="PTHR48007:SF43">
    <property type="entry name" value="POLLEN RECEPTOR-LIKE KINASE 4"/>
    <property type="match status" value="1"/>
</dbReference>
<dbReference type="SUPFAM" id="SSF52058">
    <property type="entry name" value="L domain-like"/>
    <property type="match status" value="1"/>
</dbReference>
<keyword evidence="3 8" id="KW-0812">Transmembrane</keyword>
<dbReference type="PROSITE" id="PS50011">
    <property type="entry name" value="PROTEIN_KINASE_DOM"/>
    <property type="match status" value="1"/>
</dbReference>
<dbReference type="InterPro" id="IPR000719">
    <property type="entry name" value="Prot_kinase_dom"/>
</dbReference>
<dbReference type="InterPro" id="IPR011009">
    <property type="entry name" value="Kinase-like_dom_sf"/>
</dbReference>
<evidence type="ECO:0000256" key="7">
    <source>
        <dbReference type="PROSITE-ProRule" id="PRU10141"/>
    </source>
</evidence>
<comment type="caution">
    <text evidence="11">The sequence shown here is derived from an EMBL/GenBank/DDBJ whole genome shotgun (WGS) entry which is preliminary data.</text>
</comment>
<dbReference type="InterPro" id="IPR046959">
    <property type="entry name" value="PRK1-6/SRF4-like"/>
</dbReference>
<keyword evidence="12" id="KW-1185">Reference proteome</keyword>
<keyword evidence="7" id="KW-0547">Nucleotide-binding</keyword>
<dbReference type="InterPro" id="IPR001245">
    <property type="entry name" value="Ser-Thr/Tyr_kinase_cat_dom"/>
</dbReference>
<protein>
    <recommendedName>
        <fullName evidence="10">Protein kinase domain-containing protein</fullName>
    </recommendedName>
</protein>
<feature type="transmembrane region" description="Helical" evidence="8">
    <location>
        <begin position="239"/>
        <end position="262"/>
    </location>
</feature>
<evidence type="ECO:0000256" key="8">
    <source>
        <dbReference type="SAM" id="Phobius"/>
    </source>
</evidence>
<keyword evidence="6 8" id="KW-0472">Membrane</keyword>
<proteinExistence type="predicted"/>
<keyword evidence="7" id="KW-0067">ATP-binding</keyword>
<dbReference type="AlphaFoldDB" id="A0AAV6WAR1"/>
<evidence type="ECO:0000256" key="3">
    <source>
        <dbReference type="ARBA" id="ARBA00022692"/>
    </source>
</evidence>
<keyword evidence="5 8" id="KW-1133">Transmembrane helix</keyword>
<feature type="domain" description="Protein kinase" evidence="10">
    <location>
        <begin position="323"/>
        <end position="599"/>
    </location>
</feature>
<dbReference type="GO" id="GO:0005524">
    <property type="term" value="F:ATP binding"/>
    <property type="evidence" value="ECO:0007669"/>
    <property type="project" value="UniProtKB-UniRule"/>
</dbReference>
<dbReference type="PROSITE" id="PS00107">
    <property type="entry name" value="PROTEIN_KINASE_ATP"/>
    <property type="match status" value="1"/>
</dbReference>
<evidence type="ECO:0000313" key="11">
    <source>
        <dbReference type="EMBL" id="KAG8364133.1"/>
    </source>
</evidence>
<keyword evidence="2" id="KW-0433">Leucine-rich repeat</keyword>
<keyword evidence="4" id="KW-0677">Repeat</keyword>
<evidence type="ECO:0000256" key="6">
    <source>
        <dbReference type="ARBA" id="ARBA00023136"/>
    </source>
</evidence>
<sequence length="637" mass="71344">MSPSNFSNFLLVMALLVLHKRVTAQDGTIGYHGYERDALLALRKGFNNTFLDGNWTGIMCYMNDTPYWYGVQCLNGRVTGVTLESMKLTGGIKVDALVNLTQLITFSFKNNSISGNMMDFSYNRNLRNIDLSGNSFDGKISSSLVNLNSLEALQLQDNKLTGPIPGLNQPTLKTFNVSYNHLSGAIPETRALQSFGYSSYLGNENLCGPPTPTLCNTRNDVSESNGENSGDKSSNSSRFAAILVAVDVIVLVVILFLFIIYYKKYKNLKKEMKLKNLLPKDEEHDSRIAERTMVKKVPEGDQGKLVFIEGNHGVTFELDDLLRASAEGLGKGNFGNCYKAMLEGGQVVVVKRLRDLKPLNREEFMRQVRAIADQKHQNLLPPLAFYYSKDEKLFLYKFASHGNVFNRLHGDRDTRDRVPFRWSSRLAVARGVARALRHLHLNTRSQTTAPHGNLKSSNVLLDNENDEILVTDYGLTSLIALPIAAQRMVSYKSPEYQSHKRISKKSDIWSYGCLLLELVTGRIPSHSAPQGMNGVDLCGWVHRAVREEWTAEIFDTEIAVQRGANHGLLRLMQIAMRCCDKSPEKRPDISRVVAEVEEIKIGGDSEDEEYDYSSLERSLTDESLSASRSIVSGDDLR</sequence>
<comment type="subcellular location">
    <subcellularLocation>
        <location evidence="1">Membrane</location>
    </subcellularLocation>
</comment>
<dbReference type="Gene3D" id="3.30.200.20">
    <property type="entry name" value="Phosphorylase Kinase, domain 1"/>
    <property type="match status" value="1"/>
</dbReference>
<dbReference type="InterPro" id="IPR017441">
    <property type="entry name" value="Protein_kinase_ATP_BS"/>
</dbReference>
<evidence type="ECO:0000313" key="12">
    <source>
        <dbReference type="Proteomes" id="UP000826271"/>
    </source>
</evidence>
<evidence type="ECO:0000256" key="4">
    <source>
        <dbReference type="ARBA" id="ARBA00022737"/>
    </source>
</evidence>
<accession>A0AAV6WAR1</accession>
<feature type="chain" id="PRO_5043585830" description="Protein kinase domain-containing protein" evidence="9">
    <location>
        <begin position="25"/>
        <end position="637"/>
    </location>
</feature>
<evidence type="ECO:0000256" key="1">
    <source>
        <dbReference type="ARBA" id="ARBA00004370"/>
    </source>
</evidence>
<dbReference type="SUPFAM" id="SSF56112">
    <property type="entry name" value="Protein kinase-like (PK-like)"/>
    <property type="match status" value="1"/>
</dbReference>
<dbReference type="GO" id="GO:0004672">
    <property type="term" value="F:protein kinase activity"/>
    <property type="evidence" value="ECO:0007669"/>
    <property type="project" value="InterPro"/>
</dbReference>
<evidence type="ECO:0000256" key="9">
    <source>
        <dbReference type="SAM" id="SignalP"/>
    </source>
</evidence>
<dbReference type="SMART" id="SM00220">
    <property type="entry name" value="S_TKc"/>
    <property type="match status" value="1"/>
</dbReference>
<gene>
    <name evidence="11" type="ORF">BUALT_Bualt19G0095100</name>
</gene>